<name>A0A0C2WI28_SERVB</name>
<keyword evidence="4" id="KW-0472">Membrane</keyword>
<feature type="transmembrane region" description="Helical" evidence="4">
    <location>
        <begin position="357"/>
        <end position="378"/>
    </location>
</feature>
<feature type="transmembrane region" description="Helical" evidence="4">
    <location>
        <begin position="419"/>
        <end position="443"/>
    </location>
</feature>
<reference evidence="6" key="2">
    <citation type="submission" date="2015-01" db="EMBL/GenBank/DDBJ databases">
        <title>Evolutionary Origins and Diversification of the Mycorrhizal Mutualists.</title>
        <authorList>
            <consortium name="DOE Joint Genome Institute"/>
            <consortium name="Mycorrhizal Genomics Consortium"/>
            <person name="Kohler A."/>
            <person name="Kuo A."/>
            <person name="Nagy L.G."/>
            <person name="Floudas D."/>
            <person name="Copeland A."/>
            <person name="Barry K.W."/>
            <person name="Cichocki N."/>
            <person name="Veneault-Fourrey C."/>
            <person name="LaButti K."/>
            <person name="Lindquist E.A."/>
            <person name="Lipzen A."/>
            <person name="Lundell T."/>
            <person name="Morin E."/>
            <person name="Murat C."/>
            <person name="Riley R."/>
            <person name="Ohm R."/>
            <person name="Sun H."/>
            <person name="Tunlid A."/>
            <person name="Henrissat B."/>
            <person name="Grigoriev I.V."/>
            <person name="Hibbett D.S."/>
            <person name="Martin F."/>
        </authorList>
    </citation>
    <scope>NUCLEOTIDE SEQUENCE [LARGE SCALE GENOMIC DNA]</scope>
    <source>
        <strain evidence="6">MAFF 305830</strain>
    </source>
</reference>
<dbReference type="InterPro" id="IPR036259">
    <property type="entry name" value="MFS_trans_sf"/>
</dbReference>
<evidence type="ECO:0000256" key="4">
    <source>
        <dbReference type="SAM" id="Phobius"/>
    </source>
</evidence>
<feature type="transmembrane region" description="Helical" evidence="4">
    <location>
        <begin position="160"/>
        <end position="176"/>
    </location>
</feature>
<dbReference type="PANTHER" id="PTHR11360:SF315">
    <property type="entry name" value="TRANSPORTER MCH2-RELATED"/>
    <property type="match status" value="1"/>
</dbReference>
<dbReference type="HOGENOM" id="CLU_001265_1_2_1"/>
<feature type="transmembrane region" description="Helical" evidence="4">
    <location>
        <begin position="182"/>
        <end position="202"/>
    </location>
</feature>
<gene>
    <name evidence="5" type="ORF">M408DRAFT_330808</name>
</gene>
<feature type="transmembrane region" description="Helical" evidence="4">
    <location>
        <begin position="249"/>
        <end position="269"/>
    </location>
</feature>
<feature type="transmembrane region" description="Helical" evidence="4">
    <location>
        <begin position="290"/>
        <end position="310"/>
    </location>
</feature>
<comment type="subcellular location">
    <subcellularLocation>
        <location evidence="1">Membrane</location>
        <topology evidence="1">Multi-pass membrane protein</topology>
    </subcellularLocation>
</comment>
<feature type="transmembrane region" description="Helical" evidence="4">
    <location>
        <begin position="384"/>
        <end position="407"/>
    </location>
</feature>
<dbReference type="SUPFAM" id="SSF103473">
    <property type="entry name" value="MFS general substrate transporter"/>
    <property type="match status" value="1"/>
</dbReference>
<feature type="transmembrane region" description="Helical" evidence="4">
    <location>
        <begin position="330"/>
        <end position="350"/>
    </location>
</feature>
<keyword evidence="6" id="KW-1185">Reference proteome</keyword>
<dbReference type="GO" id="GO:0022857">
    <property type="term" value="F:transmembrane transporter activity"/>
    <property type="evidence" value="ECO:0007669"/>
    <property type="project" value="InterPro"/>
</dbReference>
<proteinExistence type="inferred from homology"/>
<sequence length="486" mass="52853">MESDLEKHPRPLSESTKTEHNATAAANELESQAPTLISHTPDPQLVTNHQAVASRDSLPAALQEAAARTEVTKTEKIVFDDGPIPDGGFGWVIVICQFFSQMATWGMLTTYGVYTSWFIQERTFEGPNIQYAWIAGLGVSIAFFISPLTSYLCKLLPLRINLLLAQIMMSLGYILAGFSTQIWALALTQGLMAGIGVGWNFMATQPLISQWFQKRRGVAMGLSSAGVGAGGLVFSFTTRAALAEHGVRWSYIIHGLVIFVMLTPTTILFRPRMRIMNPKFKLVRIGMLRNLGLVFICLWSFFVMLGYMIPLLSIATYSTLGVGLTQAQGASIQAVLAAGQLVGRPGLGLFLDAWGRINMASIFTFLAGVTCLCIWMFAKNYGLLIFFALVNGVLSGIFFSALGPLLSEVVGLKDFSDSLAIIWIVTAPITLVAVPMAFALNTYSTEVLGRTGADIFQISIALAGGANVVAAICLFMVKRFQRKDKD</sequence>
<comment type="similarity">
    <text evidence="2">Belongs to the major facilitator superfamily. Monocarboxylate porter (TC 2.A.1.13) family.</text>
</comment>
<accession>A0A0C2WI28</accession>
<dbReference type="GO" id="GO:0016020">
    <property type="term" value="C:membrane"/>
    <property type="evidence" value="ECO:0007669"/>
    <property type="project" value="UniProtKB-SubCell"/>
</dbReference>
<dbReference type="OrthoDB" id="2213137at2759"/>
<evidence type="ECO:0000256" key="3">
    <source>
        <dbReference type="SAM" id="MobiDB-lite"/>
    </source>
</evidence>
<evidence type="ECO:0000313" key="5">
    <source>
        <dbReference type="EMBL" id="KIM26023.1"/>
    </source>
</evidence>
<protein>
    <recommendedName>
        <fullName evidence="7">Major facilitator superfamily (MFS) profile domain-containing protein</fullName>
    </recommendedName>
</protein>
<evidence type="ECO:0000256" key="2">
    <source>
        <dbReference type="ARBA" id="ARBA00006727"/>
    </source>
</evidence>
<dbReference type="STRING" id="933852.A0A0C2WI28"/>
<feature type="transmembrane region" description="Helical" evidence="4">
    <location>
        <begin position="455"/>
        <end position="477"/>
    </location>
</feature>
<keyword evidence="4" id="KW-1133">Transmembrane helix</keyword>
<dbReference type="InterPro" id="IPR050327">
    <property type="entry name" value="Proton-linked_MCT"/>
</dbReference>
<evidence type="ECO:0000313" key="6">
    <source>
        <dbReference type="Proteomes" id="UP000054097"/>
    </source>
</evidence>
<dbReference type="PANTHER" id="PTHR11360">
    <property type="entry name" value="MONOCARBOXYLATE TRANSPORTER"/>
    <property type="match status" value="1"/>
</dbReference>
<feature type="transmembrane region" description="Helical" evidence="4">
    <location>
        <begin position="89"/>
        <end position="111"/>
    </location>
</feature>
<dbReference type="EMBL" id="KN824309">
    <property type="protein sequence ID" value="KIM26023.1"/>
    <property type="molecule type" value="Genomic_DNA"/>
</dbReference>
<evidence type="ECO:0008006" key="7">
    <source>
        <dbReference type="Google" id="ProtNLM"/>
    </source>
</evidence>
<evidence type="ECO:0000256" key="1">
    <source>
        <dbReference type="ARBA" id="ARBA00004141"/>
    </source>
</evidence>
<reference evidence="5 6" key="1">
    <citation type="submission" date="2014-04" db="EMBL/GenBank/DDBJ databases">
        <authorList>
            <consortium name="DOE Joint Genome Institute"/>
            <person name="Kuo A."/>
            <person name="Zuccaro A."/>
            <person name="Kohler A."/>
            <person name="Nagy L.G."/>
            <person name="Floudas D."/>
            <person name="Copeland A."/>
            <person name="Barry K.W."/>
            <person name="Cichocki N."/>
            <person name="Veneault-Fourrey C."/>
            <person name="LaButti K."/>
            <person name="Lindquist E.A."/>
            <person name="Lipzen A."/>
            <person name="Lundell T."/>
            <person name="Morin E."/>
            <person name="Murat C."/>
            <person name="Sun H."/>
            <person name="Tunlid A."/>
            <person name="Henrissat B."/>
            <person name="Grigoriev I.V."/>
            <person name="Hibbett D.S."/>
            <person name="Martin F."/>
            <person name="Nordberg H.P."/>
            <person name="Cantor M.N."/>
            <person name="Hua S.X."/>
        </authorList>
    </citation>
    <scope>NUCLEOTIDE SEQUENCE [LARGE SCALE GENOMIC DNA]</scope>
    <source>
        <strain evidence="5 6">MAFF 305830</strain>
    </source>
</reference>
<dbReference type="Proteomes" id="UP000054097">
    <property type="component" value="Unassembled WGS sequence"/>
</dbReference>
<organism evidence="5 6">
    <name type="scientific">Serendipita vermifera MAFF 305830</name>
    <dbReference type="NCBI Taxonomy" id="933852"/>
    <lineage>
        <taxon>Eukaryota</taxon>
        <taxon>Fungi</taxon>
        <taxon>Dikarya</taxon>
        <taxon>Basidiomycota</taxon>
        <taxon>Agaricomycotina</taxon>
        <taxon>Agaricomycetes</taxon>
        <taxon>Sebacinales</taxon>
        <taxon>Serendipitaceae</taxon>
        <taxon>Serendipita</taxon>
    </lineage>
</organism>
<feature type="region of interest" description="Disordered" evidence="3">
    <location>
        <begin position="1"/>
        <end position="26"/>
    </location>
</feature>
<dbReference type="AlphaFoldDB" id="A0A0C2WI28"/>
<feature type="transmembrane region" description="Helical" evidence="4">
    <location>
        <begin position="218"/>
        <end position="237"/>
    </location>
</feature>
<dbReference type="Gene3D" id="1.20.1250.20">
    <property type="entry name" value="MFS general substrate transporter like domains"/>
    <property type="match status" value="2"/>
</dbReference>
<feature type="transmembrane region" description="Helical" evidence="4">
    <location>
        <begin position="131"/>
        <end position="153"/>
    </location>
</feature>
<keyword evidence="4" id="KW-0812">Transmembrane</keyword>
<feature type="compositionally biased region" description="Basic and acidic residues" evidence="3">
    <location>
        <begin position="1"/>
        <end position="20"/>
    </location>
</feature>
<dbReference type="InterPro" id="IPR011701">
    <property type="entry name" value="MFS"/>
</dbReference>
<dbReference type="Pfam" id="PF07690">
    <property type="entry name" value="MFS_1"/>
    <property type="match status" value="1"/>
</dbReference>